<gene>
    <name evidence="1" type="ORF">BKM31_41815</name>
</gene>
<evidence type="ECO:0000313" key="1">
    <source>
        <dbReference type="EMBL" id="AQZ67127.1"/>
    </source>
</evidence>
<organism evidence="1 2">
    <name type="scientific">[Actinomadura] parvosata subsp. kistnae</name>
    <dbReference type="NCBI Taxonomy" id="1909395"/>
    <lineage>
        <taxon>Bacteria</taxon>
        <taxon>Bacillati</taxon>
        <taxon>Actinomycetota</taxon>
        <taxon>Actinomycetes</taxon>
        <taxon>Streptosporangiales</taxon>
        <taxon>Streptosporangiaceae</taxon>
        <taxon>Nonomuraea</taxon>
    </lineage>
</organism>
<accession>A0A1V0AAA5</accession>
<reference evidence="2" key="1">
    <citation type="journal article" date="2017" name="Med. Chem. Commun.">
        <title>Nonomuraea sp. ATCC 55076 harbours the largest actinomycete chromosome to date and the kistamicin biosynthetic gene cluster.</title>
        <authorList>
            <person name="Nazari B."/>
            <person name="Forneris C.C."/>
            <person name="Gibson M.I."/>
            <person name="Moon K."/>
            <person name="Schramma K.R."/>
            <person name="Seyedsayamdost M.R."/>
        </authorList>
    </citation>
    <scope>NUCLEOTIDE SEQUENCE [LARGE SCALE GENOMIC DNA]</scope>
    <source>
        <strain evidence="2">ATCC 55076</strain>
    </source>
</reference>
<dbReference type="EMBL" id="CP017717">
    <property type="protein sequence ID" value="AQZ67127.1"/>
    <property type="molecule type" value="Genomic_DNA"/>
</dbReference>
<protein>
    <submittedName>
        <fullName evidence="1">Uncharacterized protein</fullName>
    </submittedName>
</protein>
<proteinExistence type="predicted"/>
<dbReference type="Proteomes" id="UP000190797">
    <property type="component" value="Chromosome"/>
</dbReference>
<keyword evidence="2" id="KW-1185">Reference proteome</keyword>
<sequence length="148" mass="16528">MWAISCFISTEQADEGPEDDLAECEGCPSCTGEEHADIAADVLHEYVLARVLDRIEAEPDLMQRSILAMREEGELDPDIVAELGPLESDPSIVSQVNKLSRATVTTMDDIEPKAFRLVILYLIHRIYVGGPSLPPDQQIRILWRIPEL</sequence>
<dbReference type="AlphaFoldDB" id="A0A1V0AAA5"/>
<dbReference type="RefSeq" id="WP_186404602.1">
    <property type="nucleotide sequence ID" value="NZ_CP017717.1"/>
</dbReference>
<evidence type="ECO:0000313" key="2">
    <source>
        <dbReference type="Proteomes" id="UP000190797"/>
    </source>
</evidence>
<dbReference type="KEGG" id="noa:BKM31_41815"/>
<name>A0A1V0AAA5_9ACTN</name>